<keyword evidence="3" id="KW-1185">Reference proteome</keyword>
<name>A0ABZ1BSN3_9FIRM</name>
<feature type="signal peptide" evidence="1">
    <location>
        <begin position="1"/>
        <end position="20"/>
    </location>
</feature>
<reference evidence="3" key="1">
    <citation type="submission" date="2023-12" db="EMBL/GenBank/DDBJ databases">
        <title>Novel isolates from deep terrestrial aquifers shed light on the physiology and ecology of the class Limnochordia.</title>
        <authorList>
            <person name="Karnachuk O.V."/>
            <person name="Lukina A.P."/>
            <person name="Avakyan M.R."/>
            <person name="Kadnikov V."/>
            <person name="Begmatov S."/>
            <person name="Beletsky A.V."/>
            <person name="Mardanov A.V."/>
            <person name="Ravin N.V."/>
        </authorList>
    </citation>
    <scope>NUCLEOTIDE SEQUENCE [LARGE SCALE GENOMIC DNA]</scope>
    <source>
        <strain evidence="3">LN</strain>
    </source>
</reference>
<accession>A0ABZ1BSN3</accession>
<sequence>MPPTLARLATWTLLALAATATVGPAGRAEQPDAGDRPAALRIDGESVWHLRFALGDADSIPGGSDLFASGVPTLEQQLRLRLEGDVAPGVTVSADLDNVRSDNLQLLGVDIRWAHGVLHLGDLQLRSQSRYAASPAALIGARVEAQWGDFSLTGLVGRARGIPATKTFVGQSSEEVVEWVIGGSGGERPPYAPSLGDGAVMVADARGAQGFRLNRPFDADFVRVWWVPVEEGMAPACGTSAPGVTLSQLLAEYRLDFLLYRPGQPAGQVGVLVPLSSGDEAREPPWLPPQEAGRTYFPLEAGQLVGLASPDAEAPGYVLLRLESMDLLRAHVEALIRRYNLQNGLSGPTQRQYPLVRGSTSEAQFLQRLRLHYLLWAGLGPHPGGDGWVAAADGPVSLDALGTCPHLRERLGLGASNEVDGSEPGGPEAPLYLLGRGEIDPTSLELQVRLPEGRLEPAEDRGIGWRLYAEEGVLQLRYPGQVAELLAPGGDLAALRVRYRYSVSQGVYFLGTSIAVGSERVYLDGALLQRNVDYLIDYELGILTLLREVGPASRLTVQFEYFRGGLGASAEYNRNMLGLEAQWAPAGDEGPWRLVGGLFVEADEPRPLVEPERARTMPNTHVVAALRGSYGASGPTGAEGSGQGWWGQWDLAWSYDRFPIDDNLRDHQANRVHAVTGSAEGDPSSGTAKAPLVMVGHGAGLTVLRLEPSGETTAHLYTTAHGLSGLTVRAIAPAVPGTISDGSDGASAFSSPPLAWLLATESGLTVVLNRPGEETPSLDLTANWLRRYTHHGLPSNDVHDVLYIGRQVTTPERMSGSVWVATSRGLAWAPATDLEAAAVLASVAADDVLTSWRSWESLPGSTEPLDLRDLAVVAGSGDEVPIILLAASSEGLLWLWWPDDPSAAEPTVHRMPLGPLRRVAGIVRPGEGEAPSTVRLFAGTDKGLLYVDVLATIAAGGRPNLQVLDGPHPVSGIAGAVHALQWQTEEDAAGGPSLWAATDAGLYRVDPGRPGQDEPASLAQGSFTAVGLGASPAGGSPTTLWAAGSPPVGGPSLWWMDRGTLGTFQVPAEELPAQDPARFQDPPTVRERTGMAGQVALGYGWGTGGVDLRYERVEPSFRAINDTRRQWLDGWEVTLRQRLTESLDVVLARSDRVSADPETGRAQRNVVERGEARWQLPLPAPATWASAPALRATLQRSRLDSDEARPGFEATTLTRGLRVEQRLWQERIVLAAGYEQVRHQEVRRAGYVSHNLVADLSAVLLPDTRLTVRFSYPLKVTEAHGGDPPRMEGSQQLQVGATAARSFGPVRTSVTLGQQSGWRVTGEGTSPERAGSQATLSVAAEEMTVAGWRLQPSGRLGYTRTDSARSQSTGLAVNGGLRARWAPAALEMALSADRQYQWAVLPSTKQTRQDRAELTLRSRAWSGIDPSLTLRVDDRRAVAVPDGWSTQTLQRSASVRVGWAQASWWPQELRLSAGTTASTQPPADSRRVGAAYVLTLRPGGPWELATTLEGEGGDATRSGQARQPHWRISVQGRLDHRLSGQWSGTLALGHARGVRDPLSSITGSVGYLEPRPFAVSWAELSVRARF</sequence>
<feature type="chain" id="PRO_5046920931" description="PA14 domain-containing protein" evidence="1">
    <location>
        <begin position="21"/>
        <end position="1586"/>
    </location>
</feature>
<keyword evidence="1" id="KW-0732">Signal</keyword>
<dbReference type="RefSeq" id="WP_324670029.1">
    <property type="nucleotide sequence ID" value="NZ_CP141614.1"/>
</dbReference>
<dbReference type="EMBL" id="CP141614">
    <property type="protein sequence ID" value="WRP15623.1"/>
    <property type="molecule type" value="Genomic_DNA"/>
</dbReference>
<evidence type="ECO:0000313" key="2">
    <source>
        <dbReference type="EMBL" id="WRP15623.1"/>
    </source>
</evidence>
<evidence type="ECO:0000256" key="1">
    <source>
        <dbReference type="SAM" id="SignalP"/>
    </source>
</evidence>
<organism evidence="2 3">
    <name type="scientific">Geochorda subterranea</name>
    <dbReference type="NCBI Taxonomy" id="3109564"/>
    <lineage>
        <taxon>Bacteria</taxon>
        <taxon>Bacillati</taxon>
        <taxon>Bacillota</taxon>
        <taxon>Limnochordia</taxon>
        <taxon>Limnochordales</taxon>
        <taxon>Geochordaceae</taxon>
        <taxon>Geochorda</taxon>
    </lineage>
</organism>
<gene>
    <name evidence="2" type="ORF">VLY81_05525</name>
</gene>
<evidence type="ECO:0008006" key="4">
    <source>
        <dbReference type="Google" id="ProtNLM"/>
    </source>
</evidence>
<evidence type="ECO:0000313" key="3">
    <source>
        <dbReference type="Proteomes" id="UP001333102"/>
    </source>
</evidence>
<dbReference type="Proteomes" id="UP001333102">
    <property type="component" value="Chromosome"/>
</dbReference>
<protein>
    <recommendedName>
        <fullName evidence="4">PA14 domain-containing protein</fullName>
    </recommendedName>
</protein>
<proteinExistence type="predicted"/>